<proteinExistence type="predicted"/>
<evidence type="ECO:0000313" key="1">
    <source>
        <dbReference type="EMBL" id="MFC5707159.1"/>
    </source>
</evidence>
<dbReference type="Proteomes" id="UP001596132">
    <property type="component" value="Unassembled WGS sequence"/>
</dbReference>
<dbReference type="InterPro" id="IPR005358">
    <property type="entry name" value="Puta_zinc/iron-chelating_dom"/>
</dbReference>
<dbReference type="EMBL" id="JBHSPP010000016">
    <property type="protein sequence ID" value="MFC5707159.1"/>
    <property type="molecule type" value="Genomic_DNA"/>
</dbReference>
<dbReference type="RefSeq" id="WP_082041383.1">
    <property type="nucleotide sequence ID" value="NZ_CDDF01000001.1"/>
</dbReference>
<evidence type="ECO:0000313" key="2">
    <source>
        <dbReference type="Proteomes" id="UP001596132"/>
    </source>
</evidence>
<keyword evidence="2" id="KW-1185">Reference proteome</keyword>
<protein>
    <submittedName>
        <fullName evidence="1">YkgJ family cysteine cluster protein</fullName>
    </submittedName>
</protein>
<accession>A0ABW0YHI0</accession>
<comment type="caution">
    <text evidence="1">The sequence shown here is derived from an EMBL/GenBank/DDBJ whole genome shotgun (WGS) entry which is preliminary data.</text>
</comment>
<name>A0ABW0YHI0_9GAMM</name>
<reference evidence="2" key="1">
    <citation type="journal article" date="2019" name="Int. J. Syst. Evol. Microbiol.">
        <title>The Global Catalogue of Microorganisms (GCM) 10K type strain sequencing project: providing services to taxonomists for standard genome sequencing and annotation.</title>
        <authorList>
            <consortium name="The Broad Institute Genomics Platform"/>
            <consortium name="The Broad Institute Genome Sequencing Center for Infectious Disease"/>
            <person name="Wu L."/>
            <person name="Ma J."/>
        </authorList>
    </citation>
    <scope>NUCLEOTIDE SEQUENCE [LARGE SCALE GENOMIC DNA]</scope>
    <source>
        <strain evidence="2">KCTC 15012</strain>
    </source>
</reference>
<sequence length="103" mass="11950">MLKPLTPFPCDQCGLCCRNVGMSEITAYLDKGDGVCRHFDDTTNLCSIYDDRPLICRVEDYYNVNLSHEITWEKFSKINENICKQLQKNDIEDLTFTINLNFS</sequence>
<dbReference type="Pfam" id="PF03692">
    <property type="entry name" value="CxxCxxCC"/>
    <property type="match status" value="1"/>
</dbReference>
<gene>
    <name evidence="1" type="ORF">ACFPVW_14065</name>
</gene>
<organism evidence="1 2">
    <name type="scientific">Aeromonas eucrenophila</name>
    <dbReference type="NCBI Taxonomy" id="649"/>
    <lineage>
        <taxon>Bacteria</taxon>
        <taxon>Pseudomonadati</taxon>
        <taxon>Pseudomonadota</taxon>
        <taxon>Gammaproteobacteria</taxon>
        <taxon>Aeromonadales</taxon>
        <taxon>Aeromonadaceae</taxon>
        <taxon>Aeromonas</taxon>
    </lineage>
</organism>